<evidence type="ECO:0000313" key="1">
    <source>
        <dbReference type="EMBL" id="MDR6782665.1"/>
    </source>
</evidence>
<gene>
    <name evidence="1" type="ORF">J2X78_001217</name>
</gene>
<sequence>MKKAIFAVMALVAVAGGAAAFQNSTVEAKKTATQYTYYLENDCETPVICDTQVQGTACSIEYDGISVYDAPNCLSGHEVGIVLGNKPQ</sequence>
<proteinExistence type="predicted"/>
<accession>A0ACC6KTI1</accession>
<dbReference type="Proteomes" id="UP001246858">
    <property type="component" value="Unassembled WGS sequence"/>
</dbReference>
<reference evidence="1" key="1">
    <citation type="submission" date="2023-07" db="EMBL/GenBank/DDBJ databases">
        <title>Sorghum-associated microbial communities from plants grown in Nebraska, USA.</title>
        <authorList>
            <person name="Schachtman D."/>
        </authorList>
    </citation>
    <scope>NUCLEOTIDE SEQUENCE</scope>
    <source>
        <strain evidence="1">2697</strain>
    </source>
</reference>
<evidence type="ECO:0000313" key="2">
    <source>
        <dbReference type="Proteomes" id="UP001246858"/>
    </source>
</evidence>
<keyword evidence="2" id="KW-1185">Reference proteome</keyword>
<keyword evidence="1" id="KW-0378">Hydrolase</keyword>
<name>A0ACC6KTI1_9SPHI</name>
<dbReference type="EMBL" id="JAVDTF010000001">
    <property type="protein sequence ID" value="MDR6782665.1"/>
    <property type="molecule type" value="Genomic_DNA"/>
</dbReference>
<organism evidence="1 2">
    <name type="scientific">Pedobacter africanus</name>
    <dbReference type="NCBI Taxonomy" id="151894"/>
    <lineage>
        <taxon>Bacteria</taxon>
        <taxon>Pseudomonadati</taxon>
        <taxon>Bacteroidota</taxon>
        <taxon>Sphingobacteriia</taxon>
        <taxon>Sphingobacteriales</taxon>
        <taxon>Sphingobacteriaceae</taxon>
        <taxon>Pedobacter</taxon>
    </lineage>
</organism>
<protein>
    <submittedName>
        <fullName evidence="1">Alpha/beta hydrolase family protein</fullName>
    </submittedName>
</protein>
<comment type="caution">
    <text evidence="1">The sequence shown here is derived from an EMBL/GenBank/DDBJ whole genome shotgun (WGS) entry which is preliminary data.</text>
</comment>